<feature type="region of interest" description="Disordered" evidence="1">
    <location>
        <begin position="1"/>
        <end position="218"/>
    </location>
</feature>
<keyword evidence="4" id="KW-1185">Reference proteome</keyword>
<dbReference type="AlphaFoldDB" id="A0A9P0Q761"/>
<feature type="compositionally biased region" description="Basic and acidic residues" evidence="1">
    <location>
        <begin position="506"/>
        <end position="539"/>
    </location>
</feature>
<dbReference type="EMBL" id="CAKOFQ010008310">
    <property type="protein sequence ID" value="CAH2013306.1"/>
    <property type="molecule type" value="Genomic_DNA"/>
</dbReference>
<feature type="compositionally biased region" description="Acidic residues" evidence="1">
    <location>
        <begin position="414"/>
        <end position="424"/>
    </location>
</feature>
<dbReference type="OrthoDB" id="341477at2759"/>
<organism evidence="3 4">
    <name type="scientific">Acanthoscelides obtectus</name>
    <name type="common">Bean weevil</name>
    <name type="synonym">Bruchus obtectus</name>
    <dbReference type="NCBI Taxonomy" id="200917"/>
    <lineage>
        <taxon>Eukaryota</taxon>
        <taxon>Metazoa</taxon>
        <taxon>Ecdysozoa</taxon>
        <taxon>Arthropoda</taxon>
        <taxon>Hexapoda</taxon>
        <taxon>Insecta</taxon>
        <taxon>Pterygota</taxon>
        <taxon>Neoptera</taxon>
        <taxon>Endopterygota</taxon>
        <taxon>Coleoptera</taxon>
        <taxon>Polyphaga</taxon>
        <taxon>Cucujiformia</taxon>
        <taxon>Chrysomeloidea</taxon>
        <taxon>Chrysomelidae</taxon>
        <taxon>Bruchinae</taxon>
        <taxon>Bruchini</taxon>
        <taxon>Acanthoscelides</taxon>
    </lineage>
</organism>
<evidence type="ECO:0000313" key="3">
    <source>
        <dbReference type="EMBL" id="CAH2013306.1"/>
    </source>
</evidence>
<dbReference type="Pfam" id="PF12572">
    <property type="entry name" value="DUF3752"/>
    <property type="match status" value="1"/>
</dbReference>
<dbReference type="PANTHER" id="PTHR46370:SF1">
    <property type="entry name" value="GPALPP MOTIFS-CONTAINING PROTEIN 1"/>
    <property type="match status" value="1"/>
</dbReference>
<feature type="compositionally biased region" description="Polar residues" evidence="1">
    <location>
        <begin position="194"/>
        <end position="218"/>
    </location>
</feature>
<dbReference type="PANTHER" id="PTHR46370">
    <property type="entry name" value="GPALPP MOTIFS-CONTAINING PROTEIN 1"/>
    <property type="match status" value="1"/>
</dbReference>
<comment type="caution">
    <text evidence="3">The sequence shown here is derived from an EMBL/GenBank/DDBJ whole genome shotgun (WGS) entry which is preliminary data.</text>
</comment>
<accession>A0A9P0Q761</accession>
<feature type="compositionally biased region" description="Basic and acidic residues" evidence="1">
    <location>
        <begin position="559"/>
        <end position="574"/>
    </location>
</feature>
<feature type="domain" description="DUF3752" evidence="2">
    <location>
        <begin position="472"/>
        <end position="602"/>
    </location>
</feature>
<feature type="compositionally biased region" description="Basic and acidic residues" evidence="1">
    <location>
        <begin position="103"/>
        <end position="124"/>
    </location>
</feature>
<evidence type="ECO:0000256" key="1">
    <source>
        <dbReference type="SAM" id="MobiDB-lite"/>
    </source>
</evidence>
<feature type="region of interest" description="Disordered" evidence="1">
    <location>
        <begin position="406"/>
        <end position="435"/>
    </location>
</feature>
<feature type="compositionally biased region" description="Low complexity" evidence="1">
    <location>
        <begin position="89"/>
        <end position="101"/>
    </location>
</feature>
<dbReference type="Proteomes" id="UP001152888">
    <property type="component" value="Unassembled WGS sequence"/>
</dbReference>
<feature type="compositionally biased region" description="Basic and acidic residues" evidence="1">
    <location>
        <begin position="149"/>
        <end position="171"/>
    </location>
</feature>
<proteinExistence type="predicted"/>
<evidence type="ECO:0000313" key="4">
    <source>
        <dbReference type="Proteomes" id="UP001152888"/>
    </source>
</evidence>
<dbReference type="InterPro" id="IPR022226">
    <property type="entry name" value="DUF3752"/>
</dbReference>
<name>A0A9P0Q761_ACAOB</name>
<evidence type="ECO:0000259" key="2">
    <source>
        <dbReference type="Pfam" id="PF12572"/>
    </source>
</evidence>
<sequence>MLQFSDSDSDSDKGIRYKTDSTRNKIKNGLTTSSGTDHRDFRTKRHESHRRPIAEERFKRQSRSSSRDGKHRHKSKREKRSSTRDRSPKSGGSMKSDSSVSARYKDAKTTRSQKERSPSKRKTNESYTSSSLDSRKSSNNRISCTNDVSDEKGLEMSKEVTGKKESNDVIKETYTTYEDNLFGPSLPPHLRIDTSPNFEQNKSSTFGQSLASSSETTKASIIKEDKYTDRLSRSNLELISTKDSTSNIADSTEDICGPLLPPNIKKKDVQEGLEETTKGLDSSVNQFGPALPPKPILNNSSDLSVSNADDCTTNSEIIGPILPPHMQTKELQGSEDLSDVKESKKIEMHIAGPALPPHLQKKQELEPVQKVEIVGPALPPHLQKDSNEGVKVLGPTLPPHLRQQLEASQGNTCNEEEVESEDDGAYGPLPPGMSVGRAHVELEERALQLKIDQLGPKDDQEPKREVWMLELPEAKAASFGLGPRQFRAREGLDMSDRSSWTTTPKDAAKNVPEAKVDLKQETQLRHMKEKDKQQEEIVKSTKRTKKSLLEIHQKKLMKDKKSEEPAERRPFSRDIDLQVRRLDEAQKKAVLKSAQLLDDKFSSGQARYL</sequence>
<reference evidence="3" key="1">
    <citation type="submission" date="2022-03" db="EMBL/GenBank/DDBJ databases">
        <authorList>
            <person name="Sayadi A."/>
        </authorList>
    </citation>
    <scope>NUCLEOTIDE SEQUENCE</scope>
</reference>
<feature type="compositionally biased region" description="Basic and acidic residues" evidence="1">
    <location>
        <begin position="50"/>
        <end position="59"/>
    </location>
</feature>
<feature type="compositionally biased region" description="Basic and acidic residues" evidence="1">
    <location>
        <begin position="10"/>
        <end position="23"/>
    </location>
</feature>
<protein>
    <recommendedName>
        <fullName evidence="2">DUF3752 domain-containing protein</fullName>
    </recommendedName>
</protein>
<feature type="region of interest" description="Disordered" evidence="1">
    <location>
        <begin position="488"/>
        <end position="574"/>
    </location>
</feature>
<gene>
    <name evidence="3" type="ORF">ACAOBT_LOCUS33394</name>
</gene>
<feature type="compositionally biased region" description="Basic residues" evidence="1">
    <location>
        <begin position="69"/>
        <end position="79"/>
    </location>
</feature>
<dbReference type="InterPro" id="IPR046331">
    <property type="entry name" value="GPAM1-like"/>
</dbReference>